<sequence>MCVRHTEQHPEKTETPMTTTPSTDVPVVRELAERHGIPVDRGCAAAEATSEVRSVLDRVGDKWSVLILGMLSAGPQRFTELLHGIDGISQRMLTLNLRQLERDGLVSRTVHAVVPPRVDYALTGLGETLLPPVLALVEWALAHTRTIRENRDVFDARRPAG</sequence>
<dbReference type="Proteomes" id="UP001165168">
    <property type="component" value="Unassembled WGS sequence"/>
</dbReference>
<feature type="region of interest" description="Disordered" evidence="4">
    <location>
        <begin position="1"/>
        <end position="22"/>
    </location>
</feature>
<proteinExistence type="predicted"/>
<evidence type="ECO:0000259" key="5">
    <source>
        <dbReference type="PROSITE" id="PS51118"/>
    </source>
</evidence>
<keyword evidence="1" id="KW-0805">Transcription regulation</keyword>
<dbReference type="InterPro" id="IPR036388">
    <property type="entry name" value="WH-like_DNA-bd_sf"/>
</dbReference>
<name>A0AAV5P249_CELCE</name>
<protein>
    <recommendedName>
        <fullName evidence="5">HTH hxlR-type domain-containing protein</fullName>
    </recommendedName>
</protein>
<dbReference type="PROSITE" id="PS51118">
    <property type="entry name" value="HTH_HXLR"/>
    <property type="match status" value="1"/>
</dbReference>
<evidence type="ECO:0000256" key="1">
    <source>
        <dbReference type="ARBA" id="ARBA00023015"/>
    </source>
</evidence>
<dbReference type="AlphaFoldDB" id="A0AAV5P249"/>
<accession>A0AAV5P249</accession>
<feature type="domain" description="HTH hxlR-type" evidence="5">
    <location>
        <begin position="43"/>
        <end position="148"/>
    </location>
</feature>
<evidence type="ECO:0000256" key="3">
    <source>
        <dbReference type="ARBA" id="ARBA00023163"/>
    </source>
</evidence>
<dbReference type="Gene3D" id="1.10.10.10">
    <property type="entry name" value="Winged helix-like DNA-binding domain superfamily/Winged helix DNA-binding domain"/>
    <property type="match status" value="1"/>
</dbReference>
<dbReference type="PANTHER" id="PTHR33204:SF39">
    <property type="entry name" value="TRANSCRIPTIONAL REGULATORY PROTEIN"/>
    <property type="match status" value="1"/>
</dbReference>
<evidence type="ECO:0000256" key="2">
    <source>
        <dbReference type="ARBA" id="ARBA00023125"/>
    </source>
</evidence>
<dbReference type="InterPro" id="IPR036390">
    <property type="entry name" value="WH_DNA-bd_sf"/>
</dbReference>
<dbReference type="Pfam" id="PF01638">
    <property type="entry name" value="HxlR"/>
    <property type="match status" value="1"/>
</dbReference>
<dbReference type="EMBL" id="BSTG01000001">
    <property type="protein sequence ID" value="GLY56523.1"/>
    <property type="molecule type" value="Genomic_DNA"/>
</dbReference>
<gene>
    <name evidence="6" type="ORF">Ccel01_11250</name>
</gene>
<dbReference type="GO" id="GO:0003677">
    <property type="term" value="F:DNA binding"/>
    <property type="evidence" value="ECO:0007669"/>
    <property type="project" value="UniProtKB-KW"/>
</dbReference>
<dbReference type="InterPro" id="IPR002577">
    <property type="entry name" value="HTH_HxlR"/>
</dbReference>
<evidence type="ECO:0000313" key="6">
    <source>
        <dbReference type="EMBL" id="GLY56523.1"/>
    </source>
</evidence>
<dbReference type="PANTHER" id="PTHR33204">
    <property type="entry name" value="TRANSCRIPTIONAL REGULATOR, MARR FAMILY"/>
    <property type="match status" value="1"/>
</dbReference>
<evidence type="ECO:0000256" key="4">
    <source>
        <dbReference type="SAM" id="MobiDB-lite"/>
    </source>
</evidence>
<comment type="caution">
    <text evidence="6">The sequence shown here is derived from an EMBL/GenBank/DDBJ whole genome shotgun (WGS) entry which is preliminary data.</text>
</comment>
<evidence type="ECO:0000313" key="7">
    <source>
        <dbReference type="Proteomes" id="UP001165168"/>
    </source>
</evidence>
<reference evidence="6" key="1">
    <citation type="submission" date="2023-03" db="EMBL/GenBank/DDBJ databases">
        <title>Cellulosimicrobium cellulans NBRC 103059.</title>
        <authorList>
            <person name="Ichikawa N."/>
            <person name="Sato H."/>
            <person name="Tonouchi N."/>
        </authorList>
    </citation>
    <scope>NUCLEOTIDE SEQUENCE</scope>
    <source>
        <strain evidence="6">NBRC 103059</strain>
    </source>
</reference>
<organism evidence="6 7">
    <name type="scientific">Cellulosimicrobium cellulans</name>
    <name type="common">Arthrobacter luteus</name>
    <dbReference type="NCBI Taxonomy" id="1710"/>
    <lineage>
        <taxon>Bacteria</taxon>
        <taxon>Bacillati</taxon>
        <taxon>Actinomycetota</taxon>
        <taxon>Actinomycetes</taxon>
        <taxon>Micrococcales</taxon>
        <taxon>Promicromonosporaceae</taxon>
        <taxon>Cellulosimicrobium</taxon>
    </lineage>
</organism>
<keyword evidence="2" id="KW-0238">DNA-binding</keyword>
<keyword evidence="3" id="KW-0804">Transcription</keyword>
<feature type="compositionally biased region" description="Basic and acidic residues" evidence="4">
    <location>
        <begin position="1"/>
        <end position="14"/>
    </location>
</feature>
<dbReference type="SUPFAM" id="SSF46785">
    <property type="entry name" value="Winged helix' DNA-binding domain"/>
    <property type="match status" value="1"/>
</dbReference>